<dbReference type="Proteomes" id="UP000095332">
    <property type="component" value="Unassembled WGS sequence"/>
</dbReference>
<evidence type="ECO:0000313" key="1">
    <source>
        <dbReference type="EMBL" id="CUP83604.1"/>
    </source>
</evidence>
<reference evidence="1 2" key="1">
    <citation type="submission" date="2015-09" db="EMBL/GenBank/DDBJ databases">
        <authorList>
            <consortium name="Pathogen Informatics"/>
        </authorList>
    </citation>
    <scope>NUCLEOTIDE SEQUENCE [LARGE SCALE GENOMIC DNA]</scope>
    <source>
        <strain evidence="1 2">2789STDY5834948</strain>
    </source>
</reference>
<sequence length="77" mass="8494">MLLSLVIILNEKEVFMFGTISCLCPQTDLEGTLLTKEQVEEISTRISKSVSENVSKQLEKAISSAKSSSKSTENNKK</sequence>
<evidence type="ECO:0000313" key="2">
    <source>
        <dbReference type="Proteomes" id="UP000095332"/>
    </source>
</evidence>
<dbReference type="AlphaFoldDB" id="A0A174RDX7"/>
<gene>
    <name evidence="1" type="ORF">ERS852560_00794</name>
</gene>
<organism evidence="1 2">
    <name type="scientific">Parabacteroides distasonis</name>
    <dbReference type="NCBI Taxonomy" id="823"/>
    <lineage>
        <taxon>Bacteria</taxon>
        <taxon>Pseudomonadati</taxon>
        <taxon>Bacteroidota</taxon>
        <taxon>Bacteroidia</taxon>
        <taxon>Bacteroidales</taxon>
        <taxon>Tannerellaceae</taxon>
        <taxon>Parabacteroides</taxon>
    </lineage>
</organism>
<proteinExistence type="predicted"/>
<dbReference type="EMBL" id="CZBM01000002">
    <property type="protein sequence ID" value="CUP83604.1"/>
    <property type="molecule type" value="Genomic_DNA"/>
</dbReference>
<name>A0A174RDX7_PARDI</name>
<accession>A0A174RDX7</accession>
<protein>
    <submittedName>
        <fullName evidence="1">Uncharacterized protein</fullName>
    </submittedName>
</protein>